<dbReference type="Proteomes" id="UP000814207">
    <property type="component" value="Unassembled WGS sequence"/>
</dbReference>
<proteinExistence type="predicted"/>
<name>A0A9Q3X2P5_PSESX</name>
<dbReference type="Gene3D" id="3.90.1300.10">
    <property type="entry name" value="Amidase signature (AS) domain"/>
    <property type="match status" value="1"/>
</dbReference>
<organism evidence="1 2">
    <name type="scientific">Pseudomonas syringae</name>
    <dbReference type="NCBI Taxonomy" id="317"/>
    <lineage>
        <taxon>Bacteria</taxon>
        <taxon>Pseudomonadati</taxon>
        <taxon>Pseudomonadota</taxon>
        <taxon>Gammaproteobacteria</taxon>
        <taxon>Pseudomonadales</taxon>
        <taxon>Pseudomonadaceae</taxon>
        <taxon>Pseudomonas</taxon>
    </lineage>
</organism>
<sequence length="181" mass="19945">MRDPSLSLVALSGIDPTGSVMMEVPLVQNNSRHKAEQALAGRRIGFADQWMQGNRREPIEHTAAFLRVLDTLRQAGVHLVPVPAQRVDSALQFNLHTRNEIDEHISEYRLDALVSDSRSAAFHAACWSGYPGLSEPLEEGATLWFYGARWAGGSLAALVREYRRLPGLNIAAAARGSRCLQ</sequence>
<gene>
    <name evidence="1" type="ORF">GIW73_13785</name>
</gene>
<evidence type="ECO:0000313" key="1">
    <source>
        <dbReference type="EMBL" id="MCF5064011.1"/>
    </source>
</evidence>
<dbReference type="AlphaFoldDB" id="A0A9Q3X2P5"/>
<protein>
    <submittedName>
        <fullName evidence="1">Uncharacterized protein</fullName>
    </submittedName>
</protein>
<dbReference type="EMBL" id="WKEU01000053">
    <property type="protein sequence ID" value="MCF5064011.1"/>
    <property type="molecule type" value="Genomic_DNA"/>
</dbReference>
<dbReference type="InterPro" id="IPR036928">
    <property type="entry name" value="AS_sf"/>
</dbReference>
<accession>A0A9Q3X2P5</accession>
<comment type="caution">
    <text evidence="1">The sequence shown here is derived from an EMBL/GenBank/DDBJ whole genome shotgun (WGS) entry which is preliminary data.</text>
</comment>
<reference evidence="1" key="1">
    <citation type="submission" date="2019-11" db="EMBL/GenBank/DDBJ databases">
        <title>Epiphytic Pseudomonas syringae from cherry orchards.</title>
        <authorList>
            <person name="Hulin M.T."/>
        </authorList>
    </citation>
    <scope>NUCLEOTIDE SEQUENCE</scope>
    <source>
        <strain evidence="1">PA-6-9A</strain>
    </source>
</reference>
<evidence type="ECO:0000313" key="2">
    <source>
        <dbReference type="Proteomes" id="UP000814207"/>
    </source>
</evidence>